<dbReference type="Proteomes" id="UP000002195">
    <property type="component" value="Unassembled WGS sequence"/>
</dbReference>
<dbReference type="AlphaFoldDB" id="Q54EI8"/>
<gene>
    <name evidence="2" type="ORF">DDB_G0291630</name>
</gene>
<proteinExistence type="predicted"/>
<dbReference type="VEuPathDB" id="AmoebaDB:DDB_G0291630"/>
<feature type="transmembrane region" description="Helical" evidence="1">
    <location>
        <begin position="140"/>
        <end position="156"/>
    </location>
</feature>
<keyword evidence="1" id="KW-1133">Transmembrane helix</keyword>
<sequence>MIKEPINGYCSNVTGIGSSQVLIKGNTCDDAFDCSCIDGECHQSDLLPMQISNIVNPLVNFLHSNGCKLIVNNSYSLNSCASRNCANEMCKYLKASYDINSIDNSNNPLQCGNTEFIINYCNSVGSSSSSSIFNNYNHKFKLIITIIIIIIIIFSFL</sequence>
<dbReference type="RefSeq" id="XP_635252.1">
    <property type="nucleotide sequence ID" value="XM_630160.1"/>
</dbReference>
<keyword evidence="1" id="KW-0472">Membrane</keyword>
<dbReference type="InParanoid" id="Q54EI8"/>
<dbReference type="HOGENOM" id="CLU_1681190_0_0_1"/>
<accession>Q54EI8</accession>
<dbReference type="EMBL" id="AAFI02000177">
    <property type="protein sequence ID" value="EAL61799.1"/>
    <property type="molecule type" value="Genomic_DNA"/>
</dbReference>
<name>Q54EI8_DICDI</name>
<keyword evidence="3" id="KW-1185">Reference proteome</keyword>
<keyword evidence="1" id="KW-0812">Transmembrane</keyword>
<organism evidence="2 3">
    <name type="scientific">Dictyostelium discoideum</name>
    <name type="common">Social amoeba</name>
    <dbReference type="NCBI Taxonomy" id="44689"/>
    <lineage>
        <taxon>Eukaryota</taxon>
        <taxon>Amoebozoa</taxon>
        <taxon>Evosea</taxon>
        <taxon>Eumycetozoa</taxon>
        <taxon>Dictyostelia</taxon>
        <taxon>Dictyosteliales</taxon>
        <taxon>Dictyosteliaceae</taxon>
        <taxon>Dictyostelium</taxon>
    </lineage>
</organism>
<dbReference type="KEGG" id="ddi:DDB_G0291630"/>
<evidence type="ECO:0000313" key="2">
    <source>
        <dbReference type="EMBL" id="EAL61799.1"/>
    </source>
</evidence>
<reference evidence="2 3" key="1">
    <citation type="journal article" date="2005" name="Nature">
        <title>The genome of the social amoeba Dictyostelium discoideum.</title>
        <authorList>
            <consortium name="The Dictyostelium discoideum Sequencing Consortium"/>
            <person name="Eichinger L."/>
            <person name="Pachebat J.A."/>
            <person name="Glockner G."/>
            <person name="Rajandream M.A."/>
            <person name="Sucgang R."/>
            <person name="Berriman M."/>
            <person name="Song J."/>
            <person name="Olsen R."/>
            <person name="Szafranski K."/>
            <person name="Xu Q."/>
            <person name="Tunggal B."/>
            <person name="Kummerfeld S."/>
            <person name="Madera M."/>
            <person name="Konfortov B.A."/>
            <person name="Rivero F."/>
            <person name="Bankier A.T."/>
            <person name="Lehmann R."/>
            <person name="Hamlin N."/>
            <person name="Davies R."/>
            <person name="Gaudet P."/>
            <person name="Fey P."/>
            <person name="Pilcher K."/>
            <person name="Chen G."/>
            <person name="Saunders D."/>
            <person name="Sodergren E."/>
            <person name="Davis P."/>
            <person name="Kerhornou A."/>
            <person name="Nie X."/>
            <person name="Hall N."/>
            <person name="Anjard C."/>
            <person name="Hemphill L."/>
            <person name="Bason N."/>
            <person name="Farbrother P."/>
            <person name="Desany B."/>
            <person name="Just E."/>
            <person name="Morio T."/>
            <person name="Rost R."/>
            <person name="Churcher C."/>
            <person name="Cooper J."/>
            <person name="Haydock S."/>
            <person name="van Driessche N."/>
            <person name="Cronin A."/>
            <person name="Goodhead I."/>
            <person name="Muzny D."/>
            <person name="Mourier T."/>
            <person name="Pain A."/>
            <person name="Lu M."/>
            <person name="Harper D."/>
            <person name="Lindsay R."/>
            <person name="Hauser H."/>
            <person name="James K."/>
            <person name="Quiles M."/>
            <person name="Madan Babu M."/>
            <person name="Saito T."/>
            <person name="Buchrieser C."/>
            <person name="Wardroper A."/>
            <person name="Felder M."/>
            <person name="Thangavelu M."/>
            <person name="Johnson D."/>
            <person name="Knights A."/>
            <person name="Loulseged H."/>
            <person name="Mungall K."/>
            <person name="Oliver K."/>
            <person name="Price C."/>
            <person name="Quail M.A."/>
            <person name="Urushihara H."/>
            <person name="Hernandez J."/>
            <person name="Rabbinowitsch E."/>
            <person name="Steffen D."/>
            <person name="Sanders M."/>
            <person name="Ma J."/>
            <person name="Kohara Y."/>
            <person name="Sharp S."/>
            <person name="Simmonds M."/>
            <person name="Spiegler S."/>
            <person name="Tivey A."/>
            <person name="Sugano S."/>
            <person name="White B."/>
            <person name="Walker D."/>
            <person name="Woodward J."/>
            <person name="Winckler T."/>
            <person name="Tanaka Y."/>
            <person name="Shaulsky G."/>
            <person name="Schleicher M."/>
            <person name="Weinstock G."/>
            <person name="Rosenthal A."/>
            <person name="Cox E.C."/>
            <person name="Chisholm R.L."/>
            <person name="Gibbs R."/>
            <person name="Loomis W.F."/>
            <person name="Platzer M."/>
            <person name="Kay R.R."/>
            <person name="Williams J."/>
            <person name="Dear P.H."/>
            <person name="Noegel A.A."/>
            <person name="Barrell B."/>
            <person name="Kuspa A."/>
        </authorList>
    </citation>
    <scope>NUCLEOTIDE SEQUENCE [LARGE SCALE GENOMIC DNA]</scope>
    <source>
        <strain evidence="2 3">AX4</strain>
    </source>
</reference>
<dbReference type="GeneID" id="8628199"/>
<comment type="caution">
    <text evidence="2">The sequence shown here is derived from an EMBL/GenBank/DDBJ whole genome shotgun (WGS) entry which is preliminary data.</text>
</comment>
<evidence type="ECO:0000256" key="1">
    <source>
        <dbReference type="SAM" id="Phobius"/>
    </source>
</evidence>
<evidence type="ECO:0000313" key="3">
    <source>
        <dbReference type="Proteomes" id="UP000002195"/>
    </source>
</evidence>
<dbReference type="PaxDb" id="44689-DDB0215449"/>
<protein>
    <submittedName>
        <fullName evidence="2">Uncharacterized protein</fullName>
    </submittedName>
</protein>